<evidence type="ECO:0000256" key="4">
    <source>
        <dbReference type="ARBA" id="ARBA00022552"/>
    </source>
</evidence>
<dbReference type="PANTHER" id="PTHR12581">
    <property type="entry name" value="HIV-1 REV BINDING PROTEIN 2, 3"/>
    <property type="match status" value="1"/>
</dbReference>
<evidence type="ECO:0000256" key="3">
    <source>
        <dbReference type="ARBA" id="ARBA00022517"/>
    </source>
</evidence>
<dbReference type="Pfam" id="PF17903">
    <property type="entry name" value="KH_KRR1_1st"/>
    <property type="match status" value="1"/>
</dbReference>
<dbReference type="Pfam" id="PF21800">
    <property type="entry name" value="KH_KRR1_2nd"/>
    <property type="match status" value="1"/>
</dbReference>
<keyword evidence="4 8" id="KW-0698">rRNA processing</keyword>
<comment type="caution">
    <text evidence="12">The sequence shown here is derived from an EMBL/GenBank/DDBJ whole genome shotgun (WGS) entry which is preliminary data.</text>
</comment>
<evidence type="ECO:0000259" key="10">
    <source>
        <dbReference type="Pfam" id="PF17903"/>
    </source>
</evidence>
<evidence type="ECO:0000313" key="13">
    <source>
        <dbReference type="Proteomes" id="UP001287356"/>
    </source>
</evidence>
<dbReference type="AlphaFoldDB" id="A0AAE0JRZ8"/>
<feature type="compositionally biased region" description="Basic residues" evidence="9">
    <location>
        <begin position="311"/>
        <end position="320"/>
    </location>
</feature>
<evidence type="ECO:0000256" key="2">
    <source>
        <dbReference type="ARBA" id="ARBA00009344"/>
    </source>
</evidence>
<evidence type="ECO:0000313" key="12">
    <source>
        <dbReference type="EMBL" id="KAK3358627.1"/>
    </source>
</evidence>
<evidence type="ECO:0000256" key="6">
    <source>
        <dbReference type="ARBA" id="ARBA00023242"/>
    </source>
</evidence>
<accession>A0AAE0JRZ8</accession>
<dbReference type="CDD" id="cd22393">
    <property type="entry name" value="KH-I_KRR1_rpt1"/>
    <property type="match status" value="1"/>
</dbReference>
<dbReference type="GO" id="GO:0006364">
    <property type="term" value="P:rRNA processing"/>
    <property type="evidence" value="ECO:0007669"/>
    <property type="project" value="UniProtKB-KW"/>
</dbReference>
<dbReference type="EMBL" id="JAULSN010000015">
    <property type="protein sequence ID" value="KAK3358627.1"/>
    <property type="molecule type" value="Genomic_DNA"/>
</dbReference>
<evidence type="ECO:0000256" key="1">
    <source>
        <dbReference type="ARBA" id="ARBA00004604"/>
    </source>
</evidence>
<keyword evidence="6 8" id="KW-0539">Nucleus</keyword>
<dbReference type="GO" id="GO:0003723">
    <property type="term" value="F:RNA binding"/>
    <property type="evidence" value="ECO:0007669"/>
    <property type="project" value="UniProtKB-KW"/>
</dbReference>
<proteinExistence type="inferred from homology"/>
<comment type="similarity">
    <text evidence="2 8">Belongs to the KRR1 family.</text>
</comment>
<dbReference type="FunFam" id="3.30.1370.10:FF:000011">
    <property type="entry name" value="KRR1 small subunit processome component"/>
    <property type="match status" value="1"/>
</dbReference>
<dbReference type="SUPFAM" id="SSF54791">
    <property type="entry name" value="Eukaryotic type KH-domain (KH-domain type I)"/>
    <property type="match status" value="1"/>
</dbReference>
<evidence type="ECO:0000256" key="7">
    <source>
        <dbReference type="ARBA" id="ARBA00023274"/>
    </source>
</evidence>
<reference evidence="12" key="1">
    <citation type="journal article" date="2023" name="Mol. Phylogenet. Evol.">
        <title>Genome-scale phylogeny and comparative genomics of the fungal order Sordariales.</title>
        <authorList>
            <person name="Hensen N."/>
            <person name="Bonometti L."/>
            <person name="Westerberg I."/>
            <person name="Brannstrom I.O."/>
            <person name="Guillou S."/>
            <person name="Cros-Aarteil S."/>
            <person name="Calhoun S."/>
            <person name="Haridas S."/>
            <person name="Kuo A."/>
            <person name="Mondo S."/>
            <person name="Pangilinan J."/>
            <person name="Riley R."/>
            <person name="LaButti K."/>
            <person name="Andreopoulos B."/>
            <person name="Lipzen A."/>
            <person name="Chen C."/>
            <person name="Yan M."/>
            <person name="Daum C."/>
            <person name="Ng V."/>
            <person name="Clum A."/>
            <person name="Steindorff A."/>
            <person name="Ohm R.A."/>
            <person name="Martin F."/>
            <person name="Silar P."/>
            <person name="Natvig D.O."/>
            <person name="Lalanne C."/>
            <person name="Gautier V."/>
            <person name="Ament-Velasquez S.L."/>
            <person name="Kruys A."/>
            <person name="Hutchinson M.I."/>
            <person name="Powell A.J."/>
            <person name="Barry K."/>
            <person name="Miller A.N."/>
            <person name="Grigoriev I.V."/>
            <person name="Debuchy R."/>
            <person name="Gladieux P."/>
            <person name="Hiltunen Thoren M."/>
            <person name="Johannesson H."/>
        </authorList>
    </citation>
    <scope>NUCLEOTIDE SEQUENCE</scope>
    <source>
        <strain evidence="12">CBS 958.72</strain>
    </source>
</reference>
<keyword evidence="7 8" id="KW-0687">Ribonucleoprotein</keyword>
<dbReference type="InterPro" id="IPR048550">
    <property type="entry name" value="KRR1-like_KH1_euk"/>
</dbReference>
<feature type="domain" description="KRR1 small subunit processome component first KH" evidence="10">
    <location>
        <begin position="37"/>
        <end position="117"/>
    </location>
</feature>
<sequence>MPSTHKKEKPWDTDDIDKWKIEPMAKEESSGPFLEESSFMTLFPKYRERYLRDSWPLVTKSLDKHGITAVLDLVEGSMTVKTTRKTYDPAAILNARDLIKLLARSVPAPQAIKILEDGMACDIIKIRSMIRNKERFVKRRQRILGQDGTTLKALELLTQTYILVHGNTVSVMGPWKGLKEVRRVVEDTMQNTHPIYLIKELMIKRELAKDPALANEDWSRYLPNFKKRTLSKRRQPFKVADKSKKTYTPFPPAPEKSKVDMQIESGEYFLGKQAKQRAAERERAEKAREKKDEKKRERESEFVPPEEGAVKAKKRKAAHE</sequence>
<feature type="compositionally biased region" description="Basic and acidic residues" evidence="9">
    <location>
        <begin position="277"/>
        <end position="301"/>
    </location>
</feature>
<reference evidence="12" key="2">
    <citation type="submission" date="2023-06" db="EMBL/GenBank/DDBJ databases">
        <authorList>
            <consortium name="Lawrence Berkeley National Laboratory"/>
            <person name="Haridas S."/>
            <person name="Hensen N."/>
            <person name="Bonometti L."/>
            <person name="Westerberg I."/>
            <person name="Brannstrom I.O."/>
            <person name="Guillou S."/>
            <person name="Cros-Aarteil S."/>
            <person name="Calhoun S."/>
            <person name="Kuo A."/>
            <person name="Mondo S."/>
            <person name="Pangilinan J."/>
            <person name="Riley R."/>
            <person name="Labutti K."/>
            <person name="Andreopoulos B."/>
            <person name="Lipzen A."/>
            <person name="Chen C."/>
            <person name="Yanf M."/>
            <person name="Daum C."/>
            <person name="Ng V."/>
            <person name="Clum A."/>
            <person name="Steindorff A."/>
            <person name="Ohm R."/>
            <person name="Martin F."/>
            <person name="Silar P."/>
            <person name="Natvig D."/>
            <person name="Lalanne C."/>
            <person name="Gautier V."/>
            <person name="Ament-Velasquez S.L."/>
            <person name="Kruys A."/>
            <person name="Hutchinson M.I."/>
            <person name="Powell A.J."/>
            <person name="Barry K."/>
            <person name="Miller A.N."/>
            <person name="Grigoriev I.V."/>
            <person name="Debuchy R."/>
            <person name="Gladieux P."/>
            <person name="Thoren M.H."/>
            <person name="Johannesson H."/>
        </authorList>
    </citation>
    <scope>NUCLEOTIDE SEQUENCE</scope>
    <source>
        <strain evidence="12">CBS 958.72</strain>
    </source>
</reference>
<dbReference type="InterPro" id="IPR041174">
    <property type="entry name" value="KRR1-like_KH1"/>
</dbReference>
<dbReference type="Proteomes" id="UP001287356">
    <property type="component" value="Unassembled WGS sequence"/>
</dbReference>
<organism evidence="12 13">
    <name type="scientific">Lasiosphaeria ovina</name>
    <dbReference type="NCBI Taxonomy" id="92902"/>
    <lineage>
        <taxon>Eukaryota</taxon>
        <taxon>Fungi</taxon>
        <taxon>Dikarya</taxon>
        <taxon>Ascomycota</taxon>
        <taxon>Pezizomycotina</taxon>
        <taxon>Sordariomycetes</taxon>
        <taxon>Sordariomycetidae</taxon>
        <taxon>Sordariales</taxon>
        <taxon>Lasiosphaeriaceae</taxon>
        <taxon>Lasiosphaeria</taxon>
    </lineage>
</organism>
<name>A0AAE0JRZ8_9PEZI</name>
<dbReference type="GO" id="GO:0032040">
    <property type="term" value="C:small-subunit processome"/>
    <property type="evidence" value="ECO:0007669"/>
    <property type="project" value="TreeGrafter"/>
</dbReference>
<dbReference type="FunFam" id="3.30.1370.10:FF:000014">
    <property type="entry name" value="KRR1 small subunit processome component"/>
    <property type="match status" value="1"/>
</dbReference>
<evidence type="ECO:0000256" key="5">
    <source>
        <dbReference type="ARBA" id="ARBA00022884"/>
    </source>
</evidence>
<dbReference type="InterPro" id="IPR048549">
    <property type="entry name" value="KRR1-like_KH2_euk"/>
</dbReference>
<evidence type="ECO:0000256" key="9">
    <source>
        <dbReference type="SAM" id="MobiDB-lite"/>
    </source>
</evidence>
<dbReference type="InterPro" id="IPR048548">
    <property type="entry name" value="KRR1-like_KH2"/>
</dbReference>
<gene>
    <name evidence="12" type="ORF">B0T24DRAFT_653185</name>
</gene>
<comment type="subcellular location">
    <subcellularLocation>
        <location evidence="1 8">Nucleus</location>
        <location evidence="1 8">Nucleolus</location>
    </subcellularLocation>
</comment>
<comment type="subunit">
    <text evidence="8">Component of the ribosomal small subunit (SSU) processome.</text>
</comment>
<feature type="region of interest" description="Disordered" evidence="9">
    <location>
        <begin position="233"/>
        <end position="320"/>
    </location>
</feature>
<evidence type="ECO:0000256" key="8">
    <source>
        <dbReference type="PIRNR" id="PIRNR006515"/>
    </source>
</evidence>
<protein>
    <recommendedName>
        <fullName evidence="8">KRR1 small subunit processome component</fullName>
    </recommendedName>
    <alternativeName>
        <fullName evidence="8">KRR-R motif-containing protein 1</fullName>
    </alternativeName>
</protein>
<comment type="function">
    <text evidence="8">Required for 40S ribosome biogenesis. Involved in nucleolar processing of pre-18S ribosomal RNA and ribosome assembly.</text>
</comment>
<keyword evidence="5 8" id="KW-0694">RNA-binding</keyword>
<dbReference type="Gene3D" id="3.30.1370.10">
    <property type="entry name" value="K Homology domain, type 1"/>
    <property type="match status" value="2"/>
</dbReference>
<dbReference type="CDD" id="cd22394">
    <property type="entry name" value="KH-I_KRR1_rpt2"/>
    <property type="match status" value="1"/>
</dbReference>
<dbReference type="PIRSF" id="PIRSF006515">
    <property type="entry name" value="KRR1"/>
    <property type="match status" value="1"/>
</dbReference>
<evidence type="ECO:0000259" key="11">
    <source>
        <dbReference type="Pfam" id="PF21800"/>
    </source>
</evidence>
<dbReference type="InterPro" id="IPR024166">
    <property type="entry name" value="rRNA_assembly_KRR1"/>
</dbReference>
<keyword evidence="13" id="KW-1185">Reference proteome</keyword>
<feature type="domain" description="KRR1 small subunit processome component second KH" evidence="11">
    <location>
        <begin position="119"/>
        <end position="209"/>
    </location>
</feature>
<dbReference type="PANTHER" id="PTHR12581:SF0">
    <property type="entry name" value="KRR1 SMALL SUBUNIT PROCESSOME COMPONENT HOMOLOG"/>
    <property type="match status" value="1"/>
</dbReference>
<dbReference type="InterPro" id="IPR036612">
    <property type="entry name" value="KH_dom_type_1_sf"/>
</dbReference>
<keyword evidence="3 8" id="KW-0690">Ribosome biogenesis</keyword>